<dbReference type="EMBL" id="CP063362">
    <property type="protein sequence ID" value="QRG05719.1"/>
    <property type="molecule type" value="Genomic_DNA"/>
</dbReference>
<dbReference type="RefSeq" id="WP_203192590.1">
    <property type="nucleotide sequence ID" value="NZ_CP063362.1"/>
</dbReference>
<evidence type="ECO:0000259" key="7">
    <source>
        <dbReference type="Pfam" id="PF01895"/>
    </source>
</evidence>
<comment type="subcellular location">
    <subcellularLocation>
        <location evidence="1">Cell membrane</location>
        <topology evidence="1">Multi-pass membrane protein</topology>
    </subcellularLocation>
</comment>
<keyword evidence="2" id="KW-1003">Cell membrane</keyword>
<sequence>MTFSVTLLDLAGFAALLLWGIHMVQTGVLRALGPRLKVVIGRALGNPLQGFCAGAAVTTLLQSSTATALMVSGFTAAGLVALVPALAVMLGANIGTTLIVQALSFDVTAMAPAAILAGLVMFRRGAGSSLRDLGRALIGLGLIVLALHHLVDLLRPLEDAPSIRMLLGAVATVPLIDVMLAAVLTWAVHSSVAVVLIAASLAAQGAVPPNAAIALVLGANLGSAIAPVLEAIGKDDPAAMRLPVGNLVNRLAGVLLGLALIEPIGRLMVTWQPDPGRVAVDFHTLFNVATALVFLPLLSPLARALEWLYPAREDPADPARPRYLAPAATETPVVALGAAAREALRLADALDDMLDKAARALIGGERRHIALTRDGDDVLDRLNREIRAYLATLDPDELNPADRRRVEEILAFSANMEQAADVVCGRLMSDAGKRIKRGIAFSSEEEKAVRELFDRLKANIRLASSLFMTSDARAARLLALEKAAFRDSETAAARIHFDRLRQGLAPLADASGLNIEIVRDLKLINSHVVAAAAYPVLARTGELLDTRLAEQR</sequence>
<feature type="transmembrane region" description="Helical" evidence="6">
    <location>
        <begin position="68"/>
        <end position="92"/>
    </location>
</feature>
<feature type="domain" description="PhoU" evidence="7">
    <location>
        <begin position="345"/>
        <end position="421"/>
    </location>
</feature>
<dbReference type="PANTHER" id="PTHR10010:SF46">
    <property type="entry name" value="SODIUM-DEPENDENT PHOSPHATE TRANSPORT PROTEIN 2B"/>
    <property type="match status" value="1"/>
</dbReference>
<keyword evidence="4 6" id="KW-1133">Transmembrane helix</keyword>
<evidence type="ECO:0000256" key="3">
    <source>
        <dbReference type="ARBA" id="ARBA00022692"/>
    </source>
</evidence>
<organism evidence="8 9">
    <name type="scientific">Xanthobacter dioxanivorans</name>
    <dbReference type="NCBI Taxonomy" id="2528964"/>
    <lineage>
        <taxon>Bacteria</taxon>
        <taxon>Pseudomonadati</taxon>
        <taxon>Pseudomonadota</taxon>
        <taxon>Alphaproteobacteria</taxon>
        <taxon>Hyphomicrobiales</taxon>
        <taxon>Xanthobacteraceae</taxon>
        <taxon>Xanthobacter</taxon>
    </lineage>
</organism>
<evidence type="ECO:0000256" key="2">
    <source>
        <dbReference type="ARBA" id="ARBA00022475"/>
    </source>
</evidence>
<dbReference type="NCBIfam" id="NF037997">
    <property type="entry name" value="Na_Pi_symport"/>
    <property type="match status" value="1"/>
</dbReference>
<protein>
    <submittedName>
        <fullName evidence="8">Na/Pi cotransporter family protein</fullName>
    </submittedName>
</protein>
<feature type="transmembrane region" description="Helical" evidence="6">
    <location>
        <begin position="163"/>
        <end position="184"/>
    </location>
</feature>
<dbReference type="Proteomes" id="UP000596427">
    <property type="component" value="Chromosome"/>
</dbReference>
<reference evidence="8 9" key="1">
    <citation type="submission" date="2020-10" db="EMBL/GenBank/DDBJ databases">
        <title>Degradation of 1,4-Dioxane by Xanthobacter sp. YN2, via a Novel Group-2 Soluble Di-Iron Monooxygenase.</title>
        <authorList>
            <person name="Ma F."/>
            <person name="Wang Y."/>
            <person name="Yang J."/>
            <person name="Guo H."/>
            <person name="Su D."/>
            <person name="Yu L."/>
        </authorList>
    </citation>
    <scope>NUCLEOTIDE SEQUENCE [LARGE SCALE GENOMIC DNA]</scope>
    <source>
        <strain evidence="8 9">YN2</strain>
    </source>
</reference>
<dbReference type="Pfam" id="PF02690">
    <property type="entry name" value="Na_Pi_cotrans"/>
    <property type="match status" value="2"/>
</dbReference>
<dbReference type="InterPro" id="IPR004633">
    <property type="entry name" value="NaPi_cotrn-rel/YqeW-like"/>
</dbReference>
<dbReference type="InterPro" id="IPR026022">
    <property type="entry name" value="PhoU_dom"/>
</dbReference>
<name>A0A974PM48_9HYPH</name>
<dbReference type="Gene3D" id="1.20.58.220">
    <property type="entry name" value="Phosphate transport system protein phou homolog 2, domain 2"/>
    <property type="match status" value="1"/>
</dbReference>
<dbReference type="GO" id="GO:0005436">
    <property type="term" value="F:sodium:phosphate symporter activity"/>
    <property type="evidence" value="ECO:0007669"/>
    <property type="project" value="InterPro"/>
</dbReference>
<dbReference type="GO" id="GO:0044341">
    <property type="term" value="P:sodium-dependent phosphate transport"/>
    <property type="evidence" value="ECO:0007669"/>
    <property type="project" value="InterPro"/>
</dbReference>
<dbReference type="AlphaFoldDB" id="A0A974PM48"/>
<dbReference type="Pfam" id="PF01895">
    <property type="entry name" value="PhoU"/>
    <property type="match status" value="1"/>
</dbReference>
<proteinExistence type="predicted"/>
<evidence type="ECO:0000313" key="8">
    <source>
        <dbReference type="EMBL" id="QRG05719.1"/>
    </source>
</evidence>
<dbReference type="NCBIfam" id="TIGR00704">
    <property type="entry name" value="NaPi_cotrn_rel"/>
    <property type="match status" value="1"/>
</dbReference>
<evidence type="ECO:0000256" key="4">
    <source>
        <dbReference type="ARBA" id="ARBA00022989"/>
    </source>
</evidence>
<evidence type="ECO:0000256" key="1">
    <source>
        <dbReference type="ARBA" id="ARBA00004651"/>
    </source>
</evidence>
<evidence type="ECO:0000256" key="6">
    <source>
        <dbReference type="SAM" id="Phobius"/>
    </source>
</evidence>
<dbReference type="SUPFAM" id="SSF109755">
    <property type="entry name" value="PhoU-like"/>
    <property type="match status" value="1"/>
</dbReference>
<keyword evidence="3 6" id="KW-0812">Transmembrane</keyword>
<feature type="transmembrane region" description="Helical" evidence="6">
    <location>
        <begin position="98"/>
        <end position="121"/>
    </location>
</feature>
<keyword evidence="9" id="KW-1185">Reference proteome</keyword>
<dbReference type="GO" id="GO:0005886">
    <property type="term" value="C:plasma membrane"/>
    <property type="evidence" value="ECO:0007669"/>
    <property type="project" value="UniProtKB-SubCell"/>
</dbReference>
<dbReference type="KEGG" id="xdi:EZH22_22150"/>
<evidence type="ECO:0000313" key="9">
    <source>
        <dbReference type="Proteomes" id="UP000596427"/>
    </source>
</evidence>
<dbReference type="InterPro" id="IPR038078">
    <property type="entry name" value="PhoU-like_sf"/>
</dbReference>
<gene>
    <name evidence="8" type="ORF">EZH22_22150</name>
</gene>
<keyword evidence="5 6" id="KW-0472">Membrane</keyword>
<evidence type="ECO:0000256" key="5">
    <source>
        <dbReference type="ARBA" id="ARBA00023136"/>
    </source>
</evidence>
<dbReference type="PANTHER" id="PTHR10010">
    <property type="entry name" value="SOLUTE CARRIER FAMILY 34 SODIUM PHOSPHATE , MEMBER 2-RELATED"/>
    <property type="match status" value="1"/>
</dbReference>
<dbReference type="InterPro" id="IPR003841">
    <property type="entry name" value="Na/Pi_transpt"/>
</dbReference>
<feature type="transmembrane region" description="Helical" evidence="6">
    <location>
        <begin position="133"/>
        <end position="151"/>
    </location>
</feature>
<feature type="transmembrane region" description="Helical" evidence="6">
    <location>
        <begin position="191"/>
        <end position="207"/>
    </location>
</feature>
<accession>A0A974PM48</accession>